<dbReference type="GO" id="GO:0000122">
    <property type="term" value="P:negative regulation of transcription by RNA polymerase II"/>
    <property type="evidence" value="ECO:0007669"/>
    <property type="project" value="TreeGrafter"/>
</dbReference>
<name>A0AAJ0CI55_9HYPO</name>
<feature type="binding site" evidence="8">
    <location>
        <position position="135"/>
    </location>
    <ligand>
        <name>Zn(2+)</name>
        <dbReference type="ChEBI" id="CHEBI:29105"/>
    </ligand>
</feature>
<dbReference type="GO" id="GO:0003714">
    <property type="term" value="F:transcription corepressor activity"/>
    <property type="evidence" value="ECO:0007669"/>
    <property type="project" value="TreeGrafter"/>
</dbReference>
<dbReference type="EC" id="2.3.1.286" evidence="2"/>
<evidence type="ECO:0000256" key="8">
    <source>
        <dbReference type="PROSITE-ProRule" id="PRU00236"/>
    </source>
</evidence>
<dbReference type="GO" id="GO:0070403">
    <property type="term" value="F:NAD+ binding"/>
    <property type="evidence" value="ECO:0007669"/>
    <property type="project" value="InterPro"/>
</dbReference>
<dbReference type="EMBL" id="JASWJB010000288">
    <property type="protein sequence ID" value="KAK2592102.1"/>
    <property type="molecule type" value="Genomic_DNA"/>
</dbReference>
<accession>A0AAJ0CI55</accession>
<proteinExistence type="inferred from homology"/>
<dbReference type="Proteomes" id="UP001251528">
    <property type="component" value="Unassembled WGS sequence"/>
</dbReference>
<dbReference type="SUPFAM" id="SSF52467">
    <property type="entry name" value="DHS-like NAD/FAD-binding domain"/>
    <property type="match status" value="1"/>
</dbReference>
<feature type="binding site" evidence="8">
    <location>
        <position position="162"/>
    </location>
    <ligand>
        <name>Zn(2+)</name>
        <dbReference type="ChEBI" id="CHEBI:29105"/>
    </ligand>
</feature>
<keyword evidence="5 8" id="KW-0862">Zinc</keyword>
<dbReference type="PANTHER" id="PTHR11085">
    <property type="entry name" value="NAD-DEPENDENT PROTEIN DEACYLASE SIRTUIN-5, MITOCHONDRIAL-RELATED"/>
    <property type="match status" value="1"/>
</dbReference>
<evidence type="ECO:0000256" key="2">
    <source>
        <dbReference type="ARBA" id="ARBA00012928"/>
    </source>
</evidence>
<dbReference type="GO" id="GO:0005634">
    <property type="term" value="C:nucleus"/>
    <property type="evidence" value="ECO:0007669"/>
    <property type="project" value="TreeGrafter"/>
</dbReference>
<feature type="binding site" evidence="8">
    <location>
        <position position="165"/>
    </location>
    <ligand>
        <name>Zn(2+)</name>
        <dbReference type="ChEBI" id="CHEBI:29105"/>
    </ligand>
</feature>
<feature type="domain" description="Deacetylase sirtuin-type" evidence="9">
    <location>
        <begin position="17"/>
        <end position="261"/>
    </location>
</feature>
<keyword evidence="6" id="KW-0520">NAD</keyword>
<dbReference type="FunFam" id="3.40.50.1220:FF:000038">
    <property type="entry name" value="NAD-dependent protein deacetylase sirtuin-6 isoform X2"/>
    <property type="match status" value="1"/>
</dbReference>
<sequence length="377" mass="41880">MADTASKVASKEHCESADSVSRKAEVLASYIRDSRHFIVFTGAGISTSAGIPDFRGPEGSWTLRAQGRQRSNTTTSTLRAIPTPAHMALVEMQNRGMLKYVVSQNCDGLHRRSGIRSENISEIHGNSNLEYCKGCSTEYLRDFRAVSASEKSIHDHRTGRKCAVCSGALFDTIINFGEPLPEKALYLAQEHARKADLCLVLGSSCTVTPANEIPEMVGRKTSARLVICNLQETSMDTLSELRVFSTADDLMIRVMDFLSLNVPRFSLRRRVAVRVETWENAHQTVTVRGVDAEGMSMTLLKSVKMEGTRRVSKTEPHVFHLRDAASPGYIVQLILEFMGHYGEPDLEISHEIDGAELEAHYAIEFDPYTGSWAIKEH</sequence>
<protein>
    <recommendedName>
        <fullName evidence="2">protein acetyllysine N-acetyltransferase</fullName>
        <ecNumber evidence="2">2.3.1.286</ecNumber>
    </recommendedName>
</protein>
<keyword evidence="3" id="KW-0808">Transferase</keyword>
<evidence type="ECO:0000313" key="10">
    <source>
        <dbReference type="EMBL" id="KAK2592102.1"/>
    </source>
</evidence>
<comment type="similarity">
    <text evidence="1">Belongs to the sirtuin family. Class I subfamily.</text>
</comment>
<organism evidence="10 11">
    <name type="scientific">Conoideocrella luteorostrata</name>
    <dbReference type="NCBI Taxonomy" id="1105319"/>
    <lineage>
        <taxon>Eukaryota</taxon>
        <taxon>Fungi</taxon>
        <taxon>Dikarya</taxon>
        <taxon>Ascomycota</taxon>
        <taxon>Pezizomycotina</taxon>
        <taxon>Sordariomycetes</taxon>
        <taxon>Hypocreomycetidae</taxon>
        <taxon>Hypocreales</taxon>
        <taxon>Clavicipitaceae</taxon>
        <taxon>Conoideocrella</taxon>
    </lineage>
</organism>
<comment type="similarity">
    <text evidence="7">Belongs to the sirtuin family. Class IV subfamily.</text>
</comment>
<dbReference type="PANTHER" id="PTHR11085:SF12">
    <property type="entry name" value="NAD-DEPENDENT PROTEIN DEACYLASE SIRTUIN-6"/>
    <property type="match status" value="1"/>
</dbReference>
<feature type="binding site" evidence="8">
    <location>
        <position position="132"/>
    </location>
    <ligand>
        <name>Zn(2+)</name>
        <dbReference type="ChEBI" id="CHEBI:29105"/>
    </ligand>
</feature>
<evidence type="ECO:0000256" key="7">
    <source>
        <dbReference type="ARBA" id="ARBA00038170"/>
    </source>
</evidence>
<reference evidence="10" key="1">
    <citation type="submission" date="2023-06" db="EMBL/GenBank/DDBJ databases">
        <title>Conoideocrella luteorostrata (Hypocreales: Clavicipitaceae), a potential biocontrol fungus for elongate hemlock scale in United States Christmas tree production areas.</title>
        <authorList>
            <person name="Barrett H."/>
            <person name="Lovett B."/>
            <person name="Macias A.M."/>
            <person name="Stajich J.E."/>
            <person name="Kasson M.T."/>
        </authorList>
    </citation>
    <scope>NUCLEOTIDE SEQUENCE</scope>
    <source>
        <strain evidence="10">ARSEF 14590</strain>
    </source>
</reference>
<dbReference type="Gene3D" id="3.40.50.1220">
    <property type="entry name" value="TPP-binding domain"/>
    <property type="match status" value="1"/>
</dbReference>
<evidence type="ECO:0000256" key="4">
    <source>
        <dbReference type="ARBA" id="ARBA00022723"/>
    </source>
</evidence>
<feature type="active site" description="Proton acceptor" evidence="8">
    <location>
        <position position="124"/>
    </location>
</feature>
<dbReference type="InterPro" id="IPR026590">
    <property type="entry name" value="Ssirtuin_cat_dom"/>
</dbReference>
<dbReference type="InterPro" id="IPR003000">
    <property type="entry name" value="Sirtuin"/>
</dbReference>
<evidence type="ECO:0000256" key="1">
    <source>
        <dbReference type="ARBA" id="ARBA00006924"/>
    </source>
</evidence>
<evidence type="ECO:0000259" key="9">
    <source>
        <dbReference type="PROSITE" id="PS50305"/>
    </source>
</evidence>
<evidence type="ECO:0000256" key="6">
    <source>
        <dbReference type="ARBA" id="ARBA00023027"/>
    </source>
</evidence>
<gene>
    <name evidence="10" type="ORF">QQS21_010208</name>
</gene>
<keyword evidence="11" id="KW-1185">Reference proteome</keyword>
<evidence type="ECO:0000256" key="5">
    <source>
        <dbReference type="ARBA" id="ARBA00022833"/>
    </source>
</evidence>
<dbReference type="AlphaFoldDB" id="A0AAJ0CI55"/>
<dbReference type="Gene3D" id="2.20.28.200">
    <property type="match status" value="1"/>
</dbReference>
<dbReference type="InterPro" id="IPR029035">
    <property type="entry name" value="DHS-like_NAD/FAD-binding_dom"/>
</dbReference>
<dbReference type="GO" id="GO:0017136">
    <property type="term" value="F:histone deacetylase activity, NAD-dependent"/>
    <property type="evidence" value="ECO:0007669"/>
    <property type="project" value="TreeGrafter"/>
</dbReference>
<comment type="caution">
    <text evidence="10">The sequence shown here is derived from an EMBL/GenBank/DDBJ whole genome shotgun (WGS) entry which is preliminary data.</text>
</comment>
<keyword evidence="4 8" id="KW-0479">Metal-binding</keyword>
<dbReference type="GO" id="GO:0046872">
    <property type="term" value="F:metal ion binding"/>
    <property type="evidence" value="ECO:0007669"/>
    <property type="project" value="UniProtKB-KW"/>
</dbReference>
<dbReference type="InterPro" id="IPR050134">
    <property type="entry name" value="NAD-dep_sirtuin_deacylases"/>
</dbReference>
<evidence type="ECO:0000313" key="11">
    <source>
        <dbReference type="Proteomes" id="UP001251528"/>
    </source>
</evidence>
<evidence type="ECO:0000256" key="3">
    <source>
        <dbReference type="ARBA" id="ARBA00022679"/>
    </source>
</evidence>
<dbReference type="PROSITE" id="PS50305">
    <property type="entry name" value="SIRTUIN"/>
    <property type="match status" value="1"/>
</dbReference>
<dbReference type="Pfam" id="PF02146">
    <property type="entry name" value="SIR2"/>
    <property type="match status" value="1"/>
</dbReference>